<dbReference type="InterPro" id="IPR050093">
    <property type="entry name" value="ABC_SmlMolc_Importer"/>
</dbReference>
<name>A0A0Q3QSM8_9BACI</name>
<dbReference type="InterPro" id="IPR027417">
    <property type="entry name" value="P-loop_NTPase"/>
</dbReference>
<keyword evidence="2" id="KW-0547">Nucleotide-binding</keyword>
<reference evidence="5 6" key="1">
    <citation type="submission" date="2015-09" db="EMBL/GenBank/DDBJ databases">
        <title>Genome sequencing project for genomic taxonomy and phylogenomics of Bacillus-like bacteria.</title>
        <authorList>
            <person name="Liu B."/>
            <person name="Wang J."/>
            <person name="Zhu Y."/>
            <person name="Liu G."/>
            <person name="Chen Q."/>
            <person name="Chen Z."/>
            <person name="Lan J."/>
            <person name="Che J."/>
            <person name="Ge C."/>
            <person name="Shi H."/>
            <person name="Pan Z."/>
            <person name="Liu X."/>
        </authorList>
    </citation>
    <scope>NUCLEOTIDE SEQUENCE [LARGE SCALE GENOMIC DNA]</scope>
    <source>
        <strain evidence="5 6">FJAT-18043</strain>
    </source>
</reference>
<evidence type="ECO:0000256" key="3">
    <source>
        <dbReference type="ARBA" id="ARBA00022840"/>
    </source>
</evidence>
<accession>A0A0Q3QSM8</accession>
<dbReference type="Gene3D" id="3.40.50.300">
    <property type="entry name" value="P-loop containing nucleotide triphosphate hydrolases"/>
    <property type="match status" value="1"/>
</dbReference>
<dbReference type="SMART" id="SM00382">
    <property type="entry name" value="AAA"/>
    <property type="match status" value="1"/>
</dbReference>
<dbReference type="InterPro" id="IPR017871">
    <property type="entry name" value="ABC_transporter-like_CS"/>
</dbReference>
<feature type="domain" description="ABC transporter" evidence="4">
    <location>
        <begin position="5"/>
        <end position="223"/>
    </location>
</feature>
<protein>
    <recommendedName>
        <fullName evidence="4">ABC transporter domain-containing protein</fullName>
    </recommendedName>
</protein>
<gene>
    <name evidence="5" type="ORF">AN957_23045</name>
</gene>
<dbReference type="SUPFAM" id="SSF52540">
    <property type="entry name" value="P-loop containing nucleoside triphosphate hydrolases"/>
    <property type="match status" value="1"/>
</dbReference>
<dbReference type="AlphaFoldDB" id="A0A0Q3QSM8"/>
<dbReference type="Pfam" id="PF00005">
    <property type="entry name" value="ABC_tran"/>
    <property type="match status" value="1"/>
</dbReference>
<dbReference type="GO" id="GO:0005524">
    <property type="term" value="F:ATP binding"/>
    <property type="evidence" value="ECO:0007669"/>
    <property type="project" value="UniProtKB-KW"/>
</dbReference>
<evidence type="ECO:0000259" key="4">
    <source>
        <dbReference type="PROSITE" id="PS50893"/>
    </source>
</evidence>
<dbReference type="PANTHER" id="PTHR42781">
    <property type="entry name" value="SPERMIDINE/PUTRESCINE IMPORT ATP-BINDING PROTEIN POTA"/>
    <property type="match status" value="1"/>
</dbReference>
<dbReference type="GO" id="GO:0016887">
    <property type="term" value="F:ATP hydrolysis activity"/>
    <property type="evidence" value="ECO:0007669"/>
    <property type="project" value="InterPro"/>
</dbReference>
<keyword evidence="6" id="KW-1185">Reference proteome</keyword>
<comment type="caution">
    <text evidence="5">The sequence shown here is derived from an EMBL/GenBank/DDBJ whole genome shotgun (WGS) entry which is preliminary data.</text>
</comment>
<organism evidence="5 6">
    <name type="scientific">Cytobacillus solani</name>
    <dbReference type="NCBI Taxonomy" id="1637975"/>
    <lineage>
        <taxon>Bacteria</taxon>
        <taxon>Bacillati</taxon>
        <taxon>Bacillota</taxon>
        <taxon>Bacilli</taxon>
        <taxon>Bacillales</taxon>
        <taxon>Bacillaceae</taxon>
        <taxon>Cytobacillus</taxon>
    </lineage>
</organism>
<sequence length="235" mass="26668">MNVLLEFDSVSVRFCEEEVIENLSFSLRQGELIALLGPSGCGKTTILNITSGLINETGGKVSVHAKKFGYVFQEPRLLPWRTVIDNILFVMKEKNKTVKKLKAIEILRMVRLDHVADYYPSKLSGGMKQRVSIARALATHPELILMDEPFSALDPKLKNELQQDVIQLIDENHIGIIYVTHDPLEALRLADRILVLSSQGCSIIHEMKVAKKRNERDYEFLSQVELELRKWVGGI</sequence>
<dbReference type="EMBL" id="LJIX01000006">
    <property type="protein sequence ID" value="KQL21161.1"/>
    <property type="molecule type" value="Genomic_DNA"/>
</dbReference>
<dbReference type="STRING" id="1637975.AN957_23045"/>
<dbReference type="InterPro" id="IPR003593">
    <property type="entry name" value="AAA+_ATPase"/>
</dbReference>
<dbReference type="PROSITE" id="PS00211">
    <property type="entry name" value="ABC_TRANSPORTER_1"/>
    <property type="match status" value="1"/>
</dbReference>
<proteinExistence type="predicted"/>
<dbReference type="InterPro" id="IPR003439">
    <property type="entry name" value="ABC_transporter-like_ATP-bd"/>
</dbReference>
<dbReference type="Proteomes" id="UP000050996">
    <property type="component" value="Unassembled WGS sequence"/>
</dbReference>
<dbReference type="PROSITE" id="PS50893">
    <property type="entry name" value="ABC_TRANSPORTER_2"/>
    <property type="match status" value="1"/>
</dbReference>
<evidence type="ECO:0000256" key="1">
    <source>
        <dbReference type="ARBA" id="ARBA00022448"/>
    </source>
</evidence>
<evidence type="ECO:0000313" key="6">
    <source>
        <dbReference type="Proteomes" id="UP000050996"/>
    </source>
</evidence>
<keyword evidence="1" id="KW-0813">Transport</keyword>
<keyword evidence="3" id="KW-0067">ATP-binding</keyword>
<evidence type="ECO:0000313" key="5">
    <source>
        <dbReference type="EMBL" id="KQL21161.1"/>
    </source>
</evidence>
<dbReference type="RefSeq" id="WP_056686239.1">
    <property type="nucleotide sequence ID" value="NZ_CP041305.1"/>
</dbReference>
<dbReference type="PATRIC" id="fig|1637975.4.peg.4609"/>
<evidence type="ECO:0000256" key="2">
    <source>
        <dbReference type="ARBA" id="ARBA00022741"/>
    </source>
</evidence>
<dbReference type="PANTHER" id="PTHR42781:SF8">
    <property type="entry name" value="BICARBONATE TRANSPORT ATP-BINDING PROTEIN CMPC"/>
    <property type="match status" value="1"/>
</dbReference>